<dbReference type="EMBL" id="BKCJ011819932">
    <property type="protein sequence ID" value="GFD55633.1"/>
    <property type="molecule type" value="Genomic_DNA"/>
</dbReference>
<name>A0A699X904_TANCI</name>
<feature type="non-terminal residue" evidence="2">
    <location>
        <position position="1"/>
    </location>
</feature>
<comment type="caution">
    <text evidence="2">The sequence shown here is derived from an EMBL/GenBank/DDBJ whole genome shotgun (WGS) entry which is preliminary data.</text>
</comment>
<protein>
    <submittedName>
        <fullName evidence="2">Uncharacterized protein</fullName>
    </submittedName>
</protein>
<feature type="compositionally biased region" description="Basic residues" evidence="1">
    <location>
        <begin position="1"/>
        <end position="11"/>
    </location>
</feature>
<accession>A0A699X904</accession>
<sequence length="82" mass="9008">GAGARRQRCVRRTATSPRSRRRGVYFEGGGAQGFAQRRRPLHPQHAHAAGRAPPARQPPAGSHRPPAQHQPPGPRNNWRRAG</sequence>
<evidence type="ECO:0000313" key="2">
    <source>
        <dbReference type="EMBL" id="GFD55633.1"/>
    </source>
</evidence>
<dbReference type="AlphaFoldDB" id="A0A699X904"/>
<organism evidence="2">
    <name type="scientific">Tanacetum cinerariifolium</name>
    <name type="common">Dalmatian daisy</name>
    <name type="synonym">Chrysanthemum cinerariifolium</name>
    <dbReference type="NCBI Taxonomy" id="118510"/>
    <lineage>
        <taxon>Eukaryota</taxon>
        <taxon>Viridiplantae</taxon>
        <taxon>Streptophyta</taxon>
        <taxon>Embryophyta</taxon>
        <taxon>Tracheophyta</taxon>
        <taxon>Spermatophyta</taxon>
        <taxon>Magnoliopsida</taxon>
        <taxon>eudicotyledons</taxon>
        <taxon>Gunneridae</taxon>
        <taxon>Pentapetalae</taxon>
        <taxon>asterids</taxon>
        <taxon>campanulids</taxon>
        <taxon>Asterales</taxon>
        <taxon>Asteraceae</taxon>
        <taxon>Asteroideae</taxon>
        <taxon>Anthemideae</taxon>
        <taxon>Anthemidinae</taxon>
        <taxon>Tanacetum</taxon>
    </lineage>
</organism>
<feature type="region of interest" description="Disordered" evidence="1">
    <location>
        <begin position="1"/>
        <end position="82"/>
    </location>
</feature>
<gene>
    <name evidence="2" type="ORF">Tci_927602</name>
</gene>
<proteinExistence type="predicted"/>
<feature type="compositionally biased region" description="Basic residues" evidence="1">
    <location>
        <begin position="36"/>
        <end position="45"/>
    </location>
</feature>
<feature type="compositionally biased region" description="Low complexity" evidence="1">
    <location>
        <begin position="46"/>
        <end position="61"/>
    </location>
</feature>
<evidence type="ECO:0000256" key="1">
    <source>
        <dbReference type="SAM" id="MobiDB-lite"/>
    </source>
</evidence>
<reference evidence="2" key="1">
    <citation type="journal article" date="2019" name="Sci. Rep.">
        <title>Draft genome of Tanacetum cinerariifolium, the natural source of mosquito coil.</title>
        <authorList>
            <person name="Yamashiro T."/>
            <person name="Shiraishi A."/>
            <person name="Satake H."/>
            <person name="Nakayama K."/>
        </authorList>
    </citation>
    <scope>NUCLEOTIDE SEQUENCE</scope>
</reference>